<dbReference type="RefSeq" id="WP_344363357.1">
    <property type="nucleotide sequence ID" value="NZ_BAAAQB010000014.1"/>
</dbReference>
<accession>A0ABN2YQK5</accession>
<evidence type="ECO:0000256" key="2">
    <source>
        <dbReference type="ARBA" id="ARBA00023002"/>
    </source>
</evidence>
<evidence type="ECO:0000313" key="5">
    <source>
        <dbReference type="Proteomes" id="UP001500102"/>
    </source>
</evidence>
<comment type="similarity">
    <text evidence="1">Belongs to the short-chain dehydrogenases/reductases (SDR) family.</text>
</comment>
<protein>
    <submittedName>
        <fullName evidence="4">3-oxoacyl-[acyl-carrier-protein] reductase</fullName>
    </submittedName>
</protein>
<dbReference type="InterPro" id="IPR002347">
    <property type="entry name" value="SDR_fam"/>
</dbReference>
<evidence type="ECO:0000259" key="3">
    <source>
        <dbReference type="SMART" id="SM00822"/>
    </source>
</evidence>
<dbReference type="Proteomes" id="UP001500102">
    <property type="component" value="Unassembled WGS sequence"/>
</dbReference>
<dbReference type="InterPro" id="IPR057326">
    <property type="entry name" value="KR_dom"/>
</dbReference>
<organism evidence="4 5">
    <name type="scientific">Arthrobacter humicola</name>
    <dbReference type="NCBI Taxonomy" id="409291"/>
    <lineage>
        <taxon>Bacteria</taxon>
        <taxon>Bacillati</taxon>
        <taxon>Actinomycetota</taxon>
        <taxon>Actinomycetes</taxon>
        <taxon>Micrococcales</taxon>
        <taxon>Micrococcaceae</taxon>
        <taxon>Arthrobacter</taxon>
    </lineage>
</organism>
<dbReference type="PRINTS" id="PR00080">
    <property type="entry name" value="SDRFAMILY"/>
</dbReference>
<feature type="domain" description="Ketoreductase" evidence="3">
    <location>
        <begin position="10"/>
        <end position="181"/>
    </location>
</feature>
<dbReference type="PRINTS" id="PR00081">
    <property type="entry name" value="GDHRDH"/>
</dbReference>
<dbReference type="InterPro" id="IPR036291">
    <property type="entry name" value="NAD(P)-bd_dom_sf"/>
</dbReference>
<dbReference type="EMBL" id="BAAAQB010000014">
    <property type="protein sequence ID" value="GAA2131029.1"/>
    <property type="molecule type" value="Genomic_DNA"/>
</dbReference>
<keyword evidence="2" id="KW-0560">Oxidoreductase</keyword>
<dbReference type="PANTHER" id="PTHR42760">
    <property type="entry name" value="SHORT-CHAIN DEHYDROGENASES/REDUCTASES FAMILY MEMBER"/>
    <property type="match status" value="1"/>
</dbReference>
<dbReference type="PANTHER" id="PTHR42760:SF133">
    <property type="entry name" value="3-OXOACYL-[ACYL-CARRIER-PROTEIN] REDUCTASE"/>
    <property type="match status" value="1"/>
</dbReference>
<dbReference type="SUPFAM" id="SSF51735">
    <property type="entry name" value="NAD(P)-binding Rossmann-fold domains"/>
    <property type="match status" value="1"/>
</dbReference>
<proteinExistence type="inferred from homology"/>
<gene>
    <name evidence="4" type="primary">fabG</name>
    <name evidence="4" type="ORF">GCM10009825_12410</name>
</gene>
<evidence type="ECO:0000313" key="4">
    <source>
        <dbReference type="EMBL" id="GAA2131029.1"/>
    </source>
</evidence>
<name>A0ABN2YQK5_9MICC</name>
<dbReference type="Gene3D" id="3.40.50.720">
    <property type="entry name" value="NAD(P)-binding Rossmann-like Domain"/>
    <property type="match status" value="1"/>
</dbReference>
<evidence type="ECO:0000256" key="1">
    <source>
        <dbReference type="ARBA" id="ARBA00006484"/>
    </source>
</evidence>
<dbReference type="Pfam" id="PF13561">
    <property type="entry name" value="adh_short_C2"/>
    <property type="match status" value="1"/>
</dbReference>
<comment type="caution">
    <text evidence="4">The sequence shown here is derived from an EMBL/GenBank/DDBJ whole genome shotgun (WGS) entry which is preliminary data.</text>
</comment>
<dbReference type="SMART" id="SM00822">
    <property type="entry name" value="PKS_KR"/>
    <property type="match status" value="1"/>
</dbReference>
<keyword evidence="5" id="KW-1185">Reference proteome</keyword>
<reference evidence="4 5" key="1">
    <citation type="journal article" date="2019" name="Int. J. Syst. Evol. Microbiol.">
        <title>The Global Catalogue of Microorganisms (GCM) 10K type strain sequencing project: providing services to taxonomists for standard genome sequencing and annotation.</title>
        <authorList>
            <consortium name="The Broad Institute Genomics Platform"/>
            <consortium name="The Broad Institute Genome Sequencing Center for Infectious Disease"/>
            <person name="Wu L."/>
            <person name="Ma J."/>
        </authorList>
    </citation>
    <scope>NUCLEOTIDE SEQUENCE [LARGE SCALE GENOMIC DNA]</scope>
    <source>
        <strain evidence="4 5">JCM 15921</strain>
    </source>
</reference>
<sequence length="249" mass="26193">MTVSFDFTGKTLLLTGAAGGIGREITALFYDAGANLVLLDMDDAALKDIAAGHDPAGERIAIMKMDSSSVADIDAALALAKDRFGGVDYLMPAAGIYPEQLVESMTDEQWRQVMTINLDGVFFLLKRALPIMRDGGAIVNFASLAGHRGSYGHSHYAATKAAIISLTKTLTLELGPRIRVNAISPGIIETRMTGDLLRTRGEQLVSSTPLGRNGQASEVATVSAFLCSTAASFVAGEVIHVNGGLFMAG</sequence>